<dbReference type="EMBL" id="CM026423">
    <property type="protein sequence ID" value="KAG0581933.1"/>
    <property type="molecule type" value="Genomic_DNA"/>
</dbReference>
<dbReference type="AlphaFoldDB" id="A0A8T0IHJ9"/>
<evidence type="ECO:0000313" key="1">
    <source>
        <dbReference type="EMBL" id="KAG0581933.1"/>
    </source>
</evidence>
<accession>A0A8T0IHJ9</accession>
<dbReference type="Proteomes" id="UP000822688">
    <property type="component" value="Chromosome 3"/>
</dbReference>
<sequence length="133" mass="15621">MHFAERFFLWLRLLQLLPHKFLIPAFELSRLLRHPAVGLLRYIVELPVDFWRLFTADPLRSNATSCHRVFGSRFSAGREVSVDEEFAWRALVGGQRRLLVELVPLLIVLTCLCKFCHRLVYKELLVCLVSNLW</sequence>
<reference evidence="1" key="1">
    <citation type="submission" date="2020-06" db="EMBL/GenBank/DDBJ databases">
        <title>WGS assembly of Ceratodon purpureus strain R40.</title>
        <authorList>
            <person name="Carey S.B."/>
            <person name="Jenkins J."/>
            <person name="Shu S."/>
            <person name="Lovell J.T."/>
            <person name="Sreedasyam A."/>
            <person name="Maumus F."/>
            <person name="Tiley G.P."/>
            <person name="Fernandez-Pozo N."/>
            <person name="Barry K."/>
            <person name="Chen C."/>
            <person name="Wang M."/>
            <person name="Lipzen A."/>
            <person name="Daum C."/>
            <person name="Saski C.A."/>
            <person name="Payton A.C."/>
            <person name="Mcbreen J.C."/>
            <person name="Conrad R.E."/>
            <person name="Kollar L.M."/>
            <person name="Olsson S."/>
            <person name="Huttunen S."/>
            <person name="Landis J.B."/>
            <person name="Wickett N.J."/>
            <person name="Johnson M.G."/>
            <person name="Rensing S.A."/>
            <person name="Grimwood J."/>
            <person name="Schmutz J."/>
            <person name="Mcdaniel S.F."/>
        </authorList>
    </citation>
    <scope>NUCLEOTIDE SEQUENCE</scope>
    <source>
        <strain evidence="1">R40</strain>
    </source>
</reference>
<organism evidence="1 2">
    <name type="scientific">Ceratodon purpureus</name>
    <name type="common">Fire moss</name>
    <name type="synonym">Dicranum purpureum</name>
    <dbReference type="NCBI Taxonomy" id="3225"/>
    <lineage>
        <taxon>Eukaryota</taxon>
        <taxon>Viridiplantae</taxon>
        <taxon>Streptophyta</taxon>
        <taxon>Embryophyta</taxon>
        <taxon>Bryophyta</taxon>
        <taxon>Bryophytina</taxon>
        <taxon>Bryopsida</taxon>
        <taxon>Dicranidae</taxon>
        <taxon>Pseudoditrichales</taxon>
        <taxon>Ditrichaceae</taxon>
        <taxon>Ceratodon</taxon>
    </lineage>
</organism>
<gene>
    <name evidence="1" type="ORF">KC19_3G021200</name>
</gene>
<name>A0A8T0IHJ9_CERPU</name>
<evidence type="ECO:0000313" key="2">
    <source>
        <dbReference type="Proteomes" id="UP000822688"/>
    </source>
</evidence>
<comment type="caution">
    <text evidence="1">The sequence shown here is derived from an EMBL/GenBank/DDBJ whole genome shotgun (WGS) entry which is preliminary data.</text>
</comment>
<keyword evidence="2" id="KW-1185">Reference proteome</keyword>
<proteinExistence type="predicted"/>
<protein>
    <submittedName>
        <fullName evidence="1">Uncharacterized protein</fullName>
    </submittedName>
</protein>